<name>A0AAU9JC74_9CILI</name>
<protein>
    <submittedName>
        <fullName evidence="1">Uncharacterized protein</fullName>
    </submittedName>
</protein>
<dbReference type="Proteomes" id="UP001162131">
    <property type="component" value="Unassembled WGS sequence"/>
</dbReference>
<dbReference type="InterPro" id="IPR036322">
    <property type="entry name" value="WD40_repeat_dom_sf"/>
</dbReference>
<dbReference type="SUPFAM" id="SSF50978">
    <property type="entry name" value="WD40 repeat-like"/>
    <property type="match status" value="1"/>
</dbReference>
<organism evidence="1 2">
    <name type="scientific">Blepharisma stoltei</name>
    <dbReference type="NCBI Taxonomy" id="1481888"/>
    <lineage>
        <taxon>Eukaryota</taxon>
        <taxon>Sar</taxon>
        <taxon>Alveolata</taxon>
        <taxon>Ciliophora</taxon>
        <taxon>Postciliodesmatophora</taxon>
        <taxon>Heterotrichea</taxon>
        <taxon>Heterotrichida</taxon>
        <taxon>Blepharismidae</taxon>
        <taxon>Blepharisma</taxon>
    </lineage>
</organism>
<dbReference type="EMBL" id="CAJZBQ010000022">
    <property type="protein sequence ID" value="CAG9319303.1"/>
    <property type="molecule type" value="Genomic_DNA"/>
</dbReference>
<evidence type="ECO:0000313" key="2">
    <source>
        <dbReference type="Proteomes" id="UP001162131"/>
    </source>
</evidence>
<reference evidence="1" key="1">
    <citation type="submission" date="2021-09" db="EMBL/GenBank/DDBJ databases">
        <authorList>
            <consortium name="AG Swart"/>
            <person name="Singh M."/>
            <person name="Singh A."/>
            <person name="Seah K."/>
            <person name="Emmerich C."/>
        </authorList>
    </citation>
    <scope>NUCLEOTIDE SEQUENCE</scope>
    <source>
        <strain evidence="1">ATCC30299</strain>
    </source>
</reference>
<gene>
    <name evidence="1" type="ORF">BSTOLATCC_MIC23511</name>
</gene>
<dbReference type="AlphaFoldDB" id="A0AAU9JC74"/>
<keyword evidence="2" id="KW-1185">Reference proteome</keyword>
<comment type="caution">
    <text evidence="1">The sequence shown here is derived from an EMBL/GenBank/DDBJ whole genome shotgun (WGS) entry which is preliminary data.</text>
</comment>
<proteinExistence type="predicted"/>
<accession>A0AAU9JC74</accession>
<evidence type="ECO:0000313" key="1">
    <source>
        <dbReference type="EMBL" id="CAG9319303.1"/>
    </source>
</evidence>
<sequence>MINSNMQINALNEGIMTYLIETRFGDPVFSMDIYGNQLVYGTALGQIGSFNIESFDLIMLTEMTEECVRGIFISDDHVIYAAVGDLYVLVLFKNENDEWGMDEIKYEGREHSSLLCTYSQIIQHKGKICIFVIDNDKEILSSIRSDGKSKVLIINAISNEHEEYQGICFPKSSIPLDFDGQRLLWIEEFPRHRELKLTTFNPLSHYKCKHLDKHFGHLSQPFLLQDSMIFVHNYKEIKSMDLLSGEFTAIIGIHSEDIVCIFPILFPSQVNPNGNEENEGHLLTSRGIVIAADKKGIICLWQDGNLLEKIDLCCLEGFEVEARDRLFGMGYPYVIRAGGIWIAVSTDIGIIILKSNYLKQNGGIESTAPSLGSKSWA</sequence>